<feature type="region of interest" description="Disordered" evidence="1">
    <location>
        <begin position="541"/>
        <end position="564"/>
    </location>
</feature>
<keyword evidence="2" id="KW-0812">Transmembrane</keyword>
<keyword evidence="3" id="KW-0732">Signal</keyword>
<gene>
    <name evidence="4" type="ORF">PDM28_15160</name>
</gene>
<proteinExistence type="predicted"/>
<name>A0ABY9YAX1_9GAMM</name>
<feature type="compositionally biased region" description="Pro residues" evidence="1">
    <location>
        <begin position="555"/>
        <end position="564"/>
    </location>
</feature>
<protein>
    <submittedName>
        <fullName evidence="4">BatD family protein</fullName>
    </submittedName>
</protein>
<keyword evidence="5" id="KW-1185">Reference proteome</keyword>
<evidence type="ECO:0000313" key="5">
    <source>
        <dbReference type="Proteomes" id="UP001305421"/>
    </source>
</evidence>
<organism evidence="4 5">
    <name type="scientific">Stenotrophomonas aracearum</name>
    <dbReference type="NCBI Taxonomy" id="3003272"/>
    <lineage>
        <taxon>Bacteria</taxon>
        <taxon>Pseudomonadati</taxon>
        <taxon>Pseudomonadota</taxon>
        <taxon>Gammaproteobacteria</taxon>
        <taxon>Lysobacterales</taxon>
        <taxon>Lysobacteraceae</taxon>
        <taxon>Stenotrophomonas</taxon>
    </lineage>
</organism>
<dbReference type="PANTHER" id="PTHR40940:SF1">
    <property type="entry name" value="PROTEIN BATD"/>
    <property type="match status" value="1"/>
</dbReference>
<feature type="signal peptide" evidence="3">
    <location>
        <begin position="1"/>
        <end position="27"/>
    </location>
</feature>
<feature type="transmembrane region" description="Helical" evidence="2">
    <location>
        <begin position="421"/>
        <end position="442"/>
    </location>
</feature>
<evidence type="ECO:0000256" key="1">
    <source>
        <dbReference type="SAM" id="MobiDB-lite"/>
    </source>
</evidence>
<keyword evidence="2" id="KW-1133">Transmembrane helix</keyword>
<evidence type="ECO:0000256" key="3">
    <source>
        <dbReference type="SAM" id="SignalP"/>
    </source>
</evidence>
<accession>A0ABY9YAX1</accession>
<evidence type="ECO:0000313" key="4">
    <source>
        <dbReference type="EMBL" id="WNH48002.1"/>
    </source>
</evidence>
<dbReference type="RefSeq" id="WP_311182683.1">
    <property type="nucleotide sequence ID" value="NZ_CP115543.1"/>
</dbReference>
<dbReference type="InterPro" id="IPR025738">
    <property type="entry name" value="BatD"/>
</dbReference>
<feature type="chain" id="PRO_5047470968" evidence="3">
    <location>
        <begin position="28"/>
        <end position="564"/>
    </location>
</feature>
<sequence>MNPATSTRLGWRACVWLLLCVSGVANAQTRAWLDRDAISDTETVTLNIESDGGAPDYTPLQADFELSGQTSSRQVQWSNGAMQSRSLYGVALTPRRSGVLTIPSLRVGNVLTAPIPLTVSASSGASAAVPGNAKAFVETEVDDANPYVQQSVGVVVRLYYASQLLSGELGFDAPEGASLQRVGEDRSLVREVNGRRYNVVERRYLLIPERSGPLVLKGARFEGRSAGGFFDDLFGGDGRLRANAPDRTLQVRAQPDAAPQPWLPLHDLRLRYTAAPTHGRAGEAVTVVVEAVAEGATRAQFPELPPLDVGPAAQVFAEPPQYDETFNGGTPRLTLTRRYSVVPRQPGTLAIPGPRMGWWDVRAGQARTATLPDLRVTVAEGAPGTAPAPVALDTTSALPGATAPTGDSVALGGSAPGGPPWGWIAAAVGFAALWLLTLAWAWRRRRAPAAVGGGPLAEAAPTAGRPSRAELRRALDQDGLDDIVALLAAMGGIRGGLEAVLAQLADPAQRQALQDLQAARWSADGGDAGQARQALRRAFHDGPHWQPAPAASNTPLPPLYPPSG</sequence>
<dbReference type="EMBL" id="CP115543">
    <property type="protein sequence ID" value="WNH48002.1"/>
    <property type="molecule type" value="Genomic_DNA"/>
</dbReference>
<reference evidence="4 5" key="1">
    <citation type="submission" date="2022-12" db="EMBL/GenBank/DDBJ databases">
        <title>Two new species, Stenotrophomonas aracearum and Stenotrophomonas oahuensis, isolated from Anthurium (Araceae family) in Hawaii.</title>
        <authorList>
            <person name="Chunag S.C."/>
            <person name="Dobhal S."/>
            <person name="Alvarez A."/>
            <person name="Arif M."/>
        </authorList>
    </citation>
    <scope>NUCLEOTIDE SEQUENCE [LARGE SCALE GENOMIC DNA]</scope>
    <source>
        <strain evidence="4 5">A5588</strain>
    </source>
</reference>
<dbReference type="PANTHER" id="PTHR40940">
    <property type="entry name" value="PROTEIN BATD-RELATED"/>
    <property type="match status" value="1"/>
</dbReference>
<dbReference type="Pfam" id="PF13584">
    <property type="entry name" value="BatD"/>
    <property type="match status" value="1"/>
</dbReference>
<evidence type="ECO:0000256" key="2">
    <source>
        <dbReference type="SAM" id="Phobius"/>
    </source>
</evidence>
<dbReference type="Proteomes" id="UP001305421">
    <property type="component" value="Chromosome"/>
</dbReference>
<keyword evidence="2" id="KW-0472">Membrane</keyword>